<keyword evidence="1" id="KW-1133">Transmembrane helix</keyword>
<dbReference type="EMBL" id="JABFXE010000893">
    <property type="protein sequence ID" value="NUQ91018.1"/>
    <property type="molecule type" value="Genomic_DNA"/>
</dbReference>
<comment type="caution">
    <text evidence="2">The sequence shown here is derived from an EMBL/GenBank/DDBJ whole genome shotgun (WGS) entry which is preliminary data.</text>
</comment>
<dbReference type="AlphaFoldDB" id="A0A850CGJ8"/>
<protein>
    <submittedName>
        <fullName evidence="2">Uncharacterized protein</fullName>
    </submittedName>
</protein>
<sequence>MFEYDDEFSPKSAEELRAIVENPSRSVVYRGRSIAALGLKAKDDPSLVEELLKWASDPGMRRTKWYGGVTLAWVAALAVGFSQTDTAIRQRLSQVLATWDPRDVAALRSWSRSEPWLDAV</sequence>
<keyword evidence="1" id="KW-0812">Transmembrane</keyword>
<evidence type="ECO:0000256" key="1">
    <source>
        <dbReference type="SAM" id="Phobius"/>
    </source>
</evidence>
<evidence type="ECO:0000313" key="3">
    <source>
        <dbReference type="Proteomes" id="UP000574690"/>
    </source>
</evidence>
<dbReference type="Proteomes" id="UP000574690">
    <property type="component" value="Unassembled WGS sequence"/>
</dbReference>
<reference evidence="2 3" key="1">
    <citation type="submission" date="2020-05" db="EMBL/GenBank/DDBJ databases">
        <title>DNA-SIP metagenomic assembled genomes.</title>
        <authorList>
            <person name="Yu J."/>
        </authorList>
    </citation>
    <scope>NUCLEOTIDE SEQUENCE [LARGE SCALE GENOMIC DNA]</scope>
    <source>
        <strain evidence="2">Bin5.27</strain>
    </source>
</reference>
<evidence type="ECO:0000313" key="2">
    <source>
        <dbReference type="EMBL" id="NUQ91018.1"/>
    </source>
</evidence>
<feature type="transmembrane region" description="Helical" evidence="1">
    <location>
        <begin position="65"/>
        <end position="82"/>
    </location>
</feature>
<keyword evidence="1" id="KW-0472">Membrane</keyword>
<proteinExistence type="predicted"/>
<name>A0A850CGJ8_9ACTN</name>
<gene>
    <name evidence="2" type="ORF">HOQ43_21455</name>
</gene>
<organism evidence="2 3">
    <name type="scientific">Glycomyces artemisiae</name>
    <dbReference type="NCBI Taxonomy" id="1076443"/>
    <lineage>
        <taxon>Bacteria</taxon>
        <taxon>Bacillati</taxon>
        <taxon>Actinomycetota</taxon>
        <taxon>Actinomycetes</taxon>
        <taxon>Glycomycetales</taxon>
        <taxon>Glycomycetaceae</taxon>
        <taxon>Glycomyces</taxon>
    </lineage>
</organism>
<accession>A0A850CGJ8</accession>